<reference evidence="1 2" key="1">
    <citation type="journal article" date="2015" name="Genome Biol.">
        <title>Comparative genomics of Steinernema reveals deeply conserved gene regulatory networks.</title>
        <authorList>
            <person name="Dillman A.R."/>
            <person name="Macchietto M."/>
            <person name="Porter C.F."/>
            <person name="Rogers A."/>
            <person name="Williams B."/>
            <person name="Antoshechkin I."/>
            <person name="Lee M.M."/>
            <person name="Goodwin Z."/>
            <person name="Lu X."/>
            <person name="Lewis E.E."/>
            <person name="Goodrich-Blair H."/>
            <person name="Stock S.P."/>
            <person name="Adams B.J."/>
            <person name="Sternberg P.W."/>
            <person name="Mortazavi A."/>
        </authorList>
    </citation>
    <scope>NUCLEOTIDE SEQUENCE [LARGE SCALE GENOMIC DNA]</scope>
    <source>
        <strain evidence="1 2">ALL</strain>
    </source>
</reference>
<reference evidence="1 2" key="2">
    <citation type="journal article" date="2019" name="G3 (Bethesda)">
        <title>Hybrid Assembly of the Genome of the Entomopathogenic Nematode Steinernema carpocapsae Identifies the X-Chromosome.</title>
        <authorList>
            <person name="Serra L."/>
            <person name="Macchietto M."/>
            <person name="Macias-Munoz A."/>
            <person name="McGill C.J."/>
            <person name="Rodriguez I.M."/>
            <person name="Rodriguez B."/>
            <person name="Murad R."/>
            <person name="Mortazavi A."/>
        </authorList>
    </citation>
    <scope>NUCLEOTIDE SEQUENCE [LARGE SCALE GENOMIC DNA]</scope>
    <source>
        <strain evidence="1 2">ALL</strain>
    </source>
</reference>
<dbReference type="OrthoDB" id="540503at2759"/>
<gene>
    <name evidence="1" type="ORF">L596_024752</name>
</gene>
<dbReference type="InterPro" id="IPR029044">
    <property type="entry name" value="Nucleotide-diphossugar_trans"/>
</dbReference>
<accession>A0A4U5M5N1</accession>
<dbReference type="SUPFAM" id="SSF53448">
    <property type="entry name" value="Nucleotide-diphospho-sugar transferases"/>
    <property type="match status" value="1"/>
</dbReference>
<name>A0A4U5M5N1_STECR</name>
<comment type="caution">
    <text evidence="1">The sequence shown here is derived from an EMBL/GenBank/DDBJ whole genome shotgun (WGS) entry which is preliminary data.</text>
</comment>
<dbReference type="AlphaFoldDB" id="A0A4U5M5N1"/>
<evidence type="ECO:0000313" key="1">
    <source>
        <dbReference type="EMBL" id="TKR64171.1"/>
    </source>
</evidence>
<dbReference type="Gene3D" id="3.90.550.10">
    <property type="entry name" value="Spore Coat Polysaccharide Biosynthesis Protein SpsA, Chain A"/>
    <property type="match status" value="1"/>
</dbReference>
<keyword evidence="2" id="KW-1185">Reference proteome</keyword>
<dbReference type="Proteomes" id="UP000298663">
    <property type="component" value="Unassembled WGS sequence"/>
</dbReference>
<evidence type="ECO:0000313" key="2">
    <source>
        <dbReference type="Proteomes" id="UP000298663"/>
    </source>
</evidence>
<dbReference type="STRING" id="34508.A0A4U5M5N1"/>
<protein>
    <recommendedName>
        <fullName evidence="3">Nucleotidyl transferase domain-containing protein</fullName>
    </recommendedName>
</protein>
<organism evidence="1 2">
    <name type="scientific">Steinernema carpocapsae</name>
    <name type="common">Entomopathogenic nematode</name>
    <dbReference type="NCBI Taxonomy" id="34508"/>
    <lineage>
        <taxon>Eukaryota</taxon>
        <taxon>Metazoa</taxon>
        <taxon>Ecdysozoa</taxon>
        <taxon>Nematoda</taxon>
        <taxon>Chromadorea</taxon>
        <taxon>Rhabditida</taxon>
        <taxon>Tylenchina</taxon>
        <taxon>Panagrolaimomorpha</taxon>
        <taxon>Strongyloidoidea</taxon>
        <taxon>Steinernematidae</taxon>
        <taxon>Steinernema</taxon>
    </lineage>
</organism>
<dbReference type="EMBL" id="AZBU02000009">
    <property type="protein sequence ID" value="TKR64171.1"/>
    <property type="molecule type" value="Genomic_DNA"/>
</dbReference>
<evidence type="ECO:0008006" key="3">
    <source>
        <dbReference type="Google" id="ProtNLM"/>
    </source>
</evidence>
<sequence>MREITDGIPKCLLPVAGIPIFWYPLNLLSRHNITDVILVTSTKTLAEVRSLLHHDKLPNFVGPLNIDVVGTDLDDTGAVLDSLKDKIRNTSRMSEGIKMRALSRHPMRWTSKLPAVGENVVRTSRSV</sequence>
<proteinExistence type="predicted"/>